<dbReference type="PANTHER" id="PTHR20531:SF1">
    <property type="entry name" value="N-ALPHA-ACETYLTRANSFERASE 40"/>
    <property type="match status" value="1"/>
</dbReference>
<dbReference type="EC" id="2.3.1.257" evidence="4"/>
<dbReference type="Proteomes" id="UP001154282">
    <property type="component" value="Unassembled WGS sequence"/>
</dbReference>
<evidence type="ECO:0000256" key="8">
    <source>
        <dbReference type="ARBA" id="ARBA00023242"/>
    </source>
</evidence>
<dbReference type="InterPro" id="IPR039949">
    <property type="entry name" value="NAA40"/>
</dbReference>
<dbReference type="PROSITE" id="PS51186">
    <property type="entry name" value="GNAT"/>
    <property type="match status" value="1"/>
</dbReference>
<evidence type="ECO:0000256" key="9">
    <source>
        <dbReference type="ARBA" id="ARBA00023315"/>
    </source>
</evidence>
<evidence type="ECO:0000256" key="1">
    <source>
        <dbReference type="ARBA" id="ARBA00004123"/>
    </source>
</evidence>
<dbReference type="GO" id="GO:0005737">
    <property type="term" value="C:cytoplasm"/>
    <property type="evidence" value="ECO:0007669"/>
    <property type="project" value="UniProtKB-SubCell"/>
</dbReference>
<dbReference type="AlphaFoldDB" id="A0AAV0MLD7"/>
<accession>A0AAV0MLD7</accession>
<dbReference type="Gene3D" id="3.40.630.30">
    <property type="match status" value="1"/>
</dbReference>
<organism evidence="13 14">
    <name type="scientific">Linum tenue</name>
    <dbReference type="NCBI Taxonomy" id="586396"/>
    <lineage>
        <taxon>Eukaryota</taxon>
        <taxon>Viridiplantae</taxon>
        <taxon>Streptophyta</taxon>
        <taxon>Embryophyta</taxon>
        <taxon>Tracheophyta</taxon>
        <taxon>Spermatophyta</taxon>
        <taxon>Magnoliopsida</taxon>
        <taxon>eudicotyledons</taxon>
        <taxon>Gunneridae</taxon>
        <taxon>Pentapetalae</taxon>
        <taxon>rosids</taxon>
        <taxon>fabids</taxon>
        <taxon>Malpighiales</taxon>
        <taxon>Linaceae</taxon>
        <taxon>Linum</taxon>
    </lineage>
</organism>
<name>A0AAV0MLD7_9ROSI</name>
<evidence type="ECO:0000256" key="7">
    <source>
        <dbReference type="ARBA" id="ARBA00022679"/>
    </source>
</evidence>
<dbReference type="GO" id="GO:0010485">
    <property type="term" value="F:histone H4 acetyltransferase activity"/>
    <property type="evidence" value="ECO:0007669"/>
    <property type="project" value="InterPro"/>
</dbReference>
<dbReference type="InterPro" id="IPR016181">
    <property type="entry name" value="Acyl_CoA_acyltransferase"/>
</dbReference>
<sequence>MNPGLFRGPKLIEAEENRTWSAAAGCRRSSVKLELAKAAAAMEVQPKSSRKEKKAKRQEVLERKKKIDKLIQAASSEHDHLSSFPPFRRFDRNGLCVVLESGNGDKLSAALKQYIQNLLKVELVPIPTNDWLSGFFFHCDKNDSFSFEFGKVNMEGPFGEEWPEEEKVKRREMVSPEARYIFVKEESPEADNDKTAAFVGFVHFRFTLEEEIPVLYVYEIQLESRVQGKGLGKFLMQLVELIARKSCMSAVVLTVQKANVAAMNFYTSKLRYTISSISPSRVDPLMGAEKSYEILCKAFDREAKVALEWVTVQKANVAAINFYATKWRFSPDLCIVLQMGAEKSSKILCKAFEHEAKAALRLCNLNSLA</sequence>
<evidence type="ECO:0000256" key="11">
    <source>
        <dbReference type="ARBA" id="ARBA00049524"/>
    </source>
</evidence>
<dbReference type="SUPFAM" id="SSF55729">
    <property type="entry name" value="Acyl-CoA N-acyltransferases (Nat)"/>
    <property type="match status" value="1"/>
</dbReference>
<proteinExistence type="inferred from homology"/>
<evidence type="ECO:0000256" key="4">
    <source>
        <dbReference type="ARBA" id="ARBA00012950"/>
    </source>
</evidence>
<keyword evidence="6" id="KW-0963">Cytoplasm</keyword>
<comment type="similarity">
    <text evidence="3">Belongs to the acetyltransferase family. NAA40 subfamily.</text>
</comment>
<keyword evidence="14" id="KW-1185">Reference proteome</keyword>
<protein>
    <recommendedName>
        <fullName evidence="5">N-alpha-acetyltransferase 40</fullName>
        <ecNumber evidence="4">2.3.1.257</ecNumber>
    </recommendedName>
</protein>
<comment type="subcellular location">
    <subcellularLocation>
        <location evidence="2">Cytoplasm</location>
    </subcellularLocation>
    <subcellularLocation>
        <location evidence="1">Nucleus</location>
    </subcellularLocation>
</comment>
<dbReference type="CDD" id="cd04301">
    <property type="entry name" value="NAT_SF"/>
    <property type="match status" value="1"/>
</dbReference>
<evidence type="ECO:0000313" key="14">
    <source>
        <dbReference type="Proteomes" id="UP001154282"/>
    </source>
</evidence>
<comment type="caution">
    <text evidence="13">The sequence shown here is derived from an EMBL/GenBank/DDBJ whole genome shotgun (WGS) entry which is preliminary data.</text>
</comment>
<dbReference type="Pfam" id="PF00583">
    <property type="entry name" value="Acetyltransf_1"/>
    <property type="match status" value="1"/>
</dbReference>
<evidence type="ECO:0000256" key="10">
    <source>
        <dbReference type="ARBA" id="ARBA00047821"/>
    </source>
</evidence>
<comment type="catalytic activity">
    <reaction evidence="10">
        <text>N-terminal L-seryl-[histone H2A] + acetyl-CoA = N-terminal N(alpha)-acetyl-L-seryl-[histone H2A] + CoA + H(+)</text>
        <dbReference type="Rhea" id="RHEA:50600"/>
        <dbReference type="Rhea" id="RHEA-COMP:12742"/>
        <dbReference type="Rhea" id="RHEA-COMP:12744"/>
        <dbReference type="ChEBI" id="CHEBI:15378"/>
        <dbReference type="ChEBI" id="CHEBI:57287"/>
        <dbReference type="ChEBI" id="CHEBI:57288"/>
        <dbReference type="ChEBI" id="CHEBI:64738"/>
        <dbReference type="ChEBI" id="CHEBI:83690"/>
        <dbReference type="EC" id="2.3.1.257"/>
    </reaction>
</comment>
<dbReference type="GO" id="GO:0043998">
    <property type="term" value="F:histone H2A acetyltransferase activity"/>
    <property type="evidence" value="ECO:0007669"/>
    <property type="project" value="InterPro"/>
</dbReference>
<keyword evidence="9" id="KW-0012">Acyltransferase</keyword>
<evidence type="ECO:0000259" key="12">
    <source>
        <dbReference type="PROSITE" id="PS51186"/>
    </source>
</evidence>
<dbReference type="PANTHER" id="PTHR20531">
    <property type="entry name" value="N-ALPHA-ACETYLTRANSFERASE 40"/>
    <property type="match status" value="1"/>
</dbReference>
<evidence type="ECO:0000256" key="5">
    <source>
        <dbReference type="ARBA" id="ARBA00015043"/>
    </source>
</evidence>
<evidence type="ECO:0000256" key="3">
    <source>
        <dbReference type="ARBA" id="ARBA00008870"/>
    </source>
</evidence>
<dbReference type="EMBL" id="CAMGYJ010000007">
    <property type="protein sequence ID" value="CAI0446535.1"/>
    <property type="molecule type" value="Genomic_DNA"/>
</dbReference>
<dbReference type="GO" id="GO:0005634">
    <property type="term" value="C:nucleus"/>
    <property type="evidence" value="ECO:0007669"/>
    <property type="project" value="UniProtKB-SubCell"/>
</dbReference>
<reference evidence="13" key="1">
    <citation type="submission" date="2022-08" db="EMBL/GenBank/DDBJ databases">
        <authorList>
            <person name="Gutierrez-Valencia J."/>
        </authorList>
    </citation>
    <scope>NUCLEOTIDE SEQUENCE</scope>
</reference>
<keyword evidence="7" id="KW-0808">Transferase</keyword>
<evidence type="ECO:0000256" key="2">
    <source>
        <dbReference type="ARBA" id="ARBA00004496"/>
    </source>
</evidence>
<dbReference type="InterPro" id="IPR000182">
    <property type="entry name" value="GNAT_dom"/>
</dbReference>
<evidence type="ECO:0000256" key="6">
    <source>
        <dbReference type="ARBA" id="ARBA00022490"/>
    </source>
</evidence>
<comment type="catalytic activity">
    <reaction evidence="11">
        <text>N-terminal L-seryl-[histone H4] + acetyl-CoA = N-terminal N(alpha)-acetyl-L-seryl-[histone H4] + CoA + H(+)</text>
        <dbReference type="Rhea" id="RHEA:50596"/>
        <dbReference type="Rhea" id="RHEA-COMP:12740"/>
        <dbReference type="Rhea" id="RHEA-COMP:12743"/>
        <dbReference type="ChEBI" id="CHEBI:15378"/>
        <dbReference type="ChEBI" id="CHEBI:57287"/>
        <dbReference type="ChEBI" id="CHEBI:57288"/>
        <dbReference type="ChEBI" id="CHEBI:64738"/>
        <dbReference type="ChEBI" id="CHEBI:83690"/>
        <dbReference type="EC" id="2.3.1.257"/>
    </reaction>
</comment>
<keyword evidence="8" id="KW-0539">Nucleus</keyword>
<gene>
    <name evidence="13" type="ORF">LITE_LOCUS29051</name>
</gene>
<feature type="domain" description="N-acetyltransferase" evidence="12">
    <location>
        <begin position="121"/>
        <end position="308"/>
    </location>
</feature>
<dbReference type="GO" id="GO:1990189">
    <property type="term" value="F:protein N-terminal-serine acetyltransferase activity"/>
    <property type="evidence" value="ECO:0007669"/>
    <property type="project" value="UniProtKB-EC"/>
</dbReference>
<evidence type="ECO:0000313" key="13">
    <source>
        <dbReference type="EMBL" id="CAI0446535.1"/>
    </source>
</evidence>